<sequence length="45" mass="5152">MAKLKPAIVEGRPQRGKFLIFGAPRFFKAELTEMLDTIRSGWWGT</sequence>
<organism evidence="1 2">
    <name type="scientific">Candidatus Beckwithbacteria bacterium GW2011_GWB1_47_15</name>
    <dbReference type="NCBI Taxonomy" id="1618371"/>
    <lineage>
        <taxon>Bacteria</taxon>
        <taxon>Candidatus Beckwithiibacteriota</taxon>
    </lineage>
</organism>
<gene>
    <name evidence="1" type="ORF">UX85_C0002G0102</name>
</gene>
<evidence type="ECO:0000313" key="2">
    <source>
        <dbReference type="Proteomes" id="UP000033860"/>
    </source>
</evidence>
<name>A0A0G1RX56_9BACT</name>
<evidence type="ECO:0000313" key="1">
    <source>
        <dbReference type="EMBL" id="KKU61722.1"/>
    </source>
</evidence>
<proteinExistence type="predicted"/>
<dbReference type="AlphaFoldDB" id="A0A0G1RX56"/>
<comment type="caution">
    <text evidence="1">The sequence shown here is derived from an EMBL/GenBank/DDBJ whole genome shotgun (WGS) entry which is preliminary data.</text>
</comment>
<dbReference type="Proteomes" id="UP000033860">
    <property type="component" value="Unassembled WGS sequence"/>
</dbReference>
<feature type="non-terminal residue" evidence="1">
    <location>
        <position position="45"/>
    </location>
</feature>
<dbReference type="EMBL" id="LCNT01000002">
    <property type="protein sequence ID" value="KKU61722.1"/>
    <property type="molecule type" value="Genomic_DNA"/>
</dbReference>
<protein>
    <submittedName>
        <fullName evidence="1">Glutamine-scyllo-inositol transaminase</fullName>
    </submittedName>
</protein>
<accession>A0A0G1RX56</accession>
<reference evidence="1 2" key="1">
    <citation type="journal article" date="2015" name="Nature">
        <title>rRNA introns, odd ribosomes, and small enigmatic genomes across a large radiation of phyla.</title>
        <authorList>
            <person name="Brown C.T."/>
            <person name="Hug L.A."/>
            <person name="Thomas B.C."/>
            <person name="Sharon I."/>
            <person name="Castelle C.J."/>
            <person name="Singh A."/>
            <person name="Wilkins M.J."/>
            <person name="Williams K.H."/>
            <person name="Banfield J.F."/>
        </authorList>
    </citation>
    <scope>NUCLEOTIDE SEQUENCE [LARGE SCALE GENOMIC DNA]</scope>
</reference>